<comment type="caution">
    <text evidence="4">The sequence shown here is derived from an EMBL/GenBank/DDBJ whole genome shotgun (WGS) entry which is preliminary data.</text>
</comment>
<keyword evidence="5" id="KW-1185">Reference proteome</keyword>
<feature type="domain" description="Yeast cell wall synthesis Kre9/Knh1-like N-terminal" evidence="3">
    <location>
        <begin position="23"/>
        <end position="126"/>
    </location>
</feature>
<gene>
    <name evidence="4" type="ORF">MKK02DRAFT_12669</name>
</gene>
<proteinExistence type="predicted"/>
<organism evidence="4 5">
    <name type="scientific">Dioszegia hungarica</name>
    <dbReference type="NCBI Taxonomy" id="4972"/>
    <lineage>
        <taxon>Eukaryota</taxon>
        <taxon>Fungi</taxon>
        <taxon>Dikarya</taxon>
        <taxon>Basidiomycota</taxon>
        <taxon>Agaricomycotina</taxon>
        <taxon>Tremellomycetes</taxon>
        <taxon>Tremellales</taxon>
        <taxon>Bulleribasidiaceae</taxon>
        <taxon>Dioszegia</taxon>
    </lineage>
</organism>
<evidence type="ECO:0000256" key="1">
    <source>
        <dbReference type="ARBA" id="ARBA00022729"/>
    </source>
</evidence>
<dbReference type="InterPro" id="IPR018466">
    <property type="entry name" value="Kre9/Knh1-like_N"/>
</dbReference>
<sequence>FATLLTVLALAQSALAGVYVTAPVTGASVIGGQTLTVRWADDGNSPSVSAVGPCSVDVYVGSKTSQFKVQNLAASVDVSKTSSLVATIDPSIGTTGTWYFVRFTSLGLKDSAMPQYNYQAYSARFTLNGMTGTFNQTVQ</sequence>
<evidence type="ECO:0000313" key="4">
    <source>
        <dbReference type="EMBL" id="KAI9634690.1"/>
    </source>
</evidence>
<feature type="chain" id="PRO_5041401766" description="Yeast cell wall synthesis Kre9/Knh1-like N-terminal domain-containing protein" evidence="2">
    <location>
        <begin position="17"/>
        <end position="139"/>
    </location>
</feature>
<dbReference type="EMBL" id="JAKWFO010000006">
    <property type="protein sequence ID" value="KAI9634690.1"/>
    <property type="molecule type" value="Genomic_DNA"/>
</dbReference>
<dbReference type="Pfam" id="PF10342">
    <property type="entry name" value="Kre9_KNH"/>
    <property type="match status" value="1"/>
</dbReference>
<name>A0AA38H5R8_9TREE</name>
<feature type="non-terminal residue" evidence="4">
    <location>
        <position position="139"/>
    </location>
</feature>
<dbReference type="Proteomes" id="UP001164286">
    <property type="component" value="Unassembled WGS sequence"/>
</dbReference>
<accession>A0AA38H5R8</accession>
<dbReference type="PANTHER" id="PTHR28154">
    <property type="entry name" value="CELL WALL SYNTHESIS PROTEIN KNH1-RELATED"/>
    <property type="match status" value="1"/>
</dbReference>
<dbReference type="GeneID" id="77724725"/>
<dbReference type="GO" id="GO:0042546">
    <property type="term" value="P:cell wall biogenesis"/>
    <property type="evidence" value="ECO:0007669"/>
    <property type="project" value="InterPro"/>
</dbReference>
<protein>
    <recommendedName>
        <fullName evidence="3">Yeast cell wall synthesis Kre9/Knh1-like N-terminal domain-containing protein</fullName>
    </recommendedName>
</protein>
<feature type="signal peptide" evidence="2">
    <location>
        <begin position="1"/>
        <end position="16"/>
    </location>
</feature>
<feature type="non-terminal residue" evidence="4">
    <location>
        <position position="1"/>
    </location>
</feature>
<evidence type="ECO:0000256" key="2">
    <source>
        <dbReference type="SAM" id="SignalP"/>
    </source>
</evidence>
<dbReference type="InterPro" id="IPR045328">
    <property type="entry name" value="Kre9/Knh1"/>
</dbReference>
<dbReference type="RefSeq" id="XP_052944467.1">
    <property type="nucleotide sequence ID" value="XM_053085524.1"/>
</dbReference>
<evidence type="ECO:0000313" key="5">
    <source>
        <dbReference type="Proteomes" id="UP001164286"/>
    </source>
</evidence>
<dbReference type="GO" id="GO:0006078">
    <property type="term" value="P:(1-&gt;6)-beta-D-glucan biosynthetic process"/>
    <property type="evidence" value="ECO:0007669"/>
    <property type="project" value="InterPro"/>
</dbReference>
<dbReference type="AlphaFoldDB" id="A0AA38H5R8"/>
<dbReference type="PANTHER" id="PTHR28154:SF1">
    <property type="entry name" value="CELL WALL SYNTHESIS PROTEIN KNH1-RELATED"/>
    <property type="match status" value="1"/>
</dbReference>
<evidence type="ECO:0000259" key="3">
    <source>
        <dbReference type="Pfam" id="PF10342"/>
    </source>
</evidence>
<keyword evidence="1 2" id="KW-0732">Signal</keyword>
<reference evidence="4" key="1">
    <citation type="journal article" date="2022" name="G3 (Bethesda)">
        <title>High quality genome of the basidiomycete yeast Dioszegia hungarica PDD-24b-2 isolated from cloud water.</title>
        <authorList>
            <person name="Jarrige D."/>
            <person name="Haridas S."/>
            <person name="Bleykasten-Grosshans C."/>
            <person name="Joly M."/>
            <person name="Nadalig T."/>
            <person name="Sancelme M."/>
            <person name="Vuilleumier S."/>
            <person name="Grigoriev I.V."/>
            <person name="Amato P."/>
            <person name="Bringel F."/>
        </authorList>
    </citation>
    <scope>NUCLEOTIDE SEQUENCE</scope>
    <source>
        <strain evidence="4">PDD-24b-2</strain>
    </source>
</reference>